<dbReference type="EMBL" id="LPUF01000001">
    <property type="protein sequence ID" value="OQK16461.1"/>
    <property type="molecule type" value="Genomic_DNA"/>
</dbReference>
<dbReference type="OrthoDB" id="5294804at2"/>
<dbReference type="Proteomes" id="UP000191980">
    <property type="component" value="Unassembled WGS sequence"/>
</dbReference>
<keyword evidence="1" id="KW-1133">Transmembrane helix</keyword>
<dbReference type="STRING" id="1420851.AU255_00705"/>
<keyword evidence="3" id="KW-1185">Reference proteome</keyword>
<keyword evidence="1" id="KW-0472">Membrane</keyword>
<evidence type="ECO:0000256" key="1">
    <source>
        <dbReference type="SAM" id="Phobius"/>
    </source>
</evidence>
<feature type="transmembrane region" description="Helical" evidence="1">
    <location>
        <begin position="366"/>
        <end position="391"/>
    </location>
</feature>
<dbReference type="RefSeq" id="WP_080521086.1">
    <property type="nucleotide sequence ID" value="NZ_LPUF01000001.1"/>
</dbReference>
<keyword evidence="1" id="KW-0812">Transmembrane</keyword>
<dbReference type="AlphaFoldDB" id="A0A1V8M4I1"/>
<evidence type="ECO:0008006" key="4">
    <source>
        <dbReference type="Google" id="ProtNLM"/>
    </source>
</evidence>
<evidence type="ECO:0000313" key="3">
    <source>
        <dbReference type="Proteomes" id="UP000191980"/>
    </source>
</evidence>
<dbReference type="InterPro" id="IPR005625">
    <property type="entry name" value="PepSY-ass_TM"/>
</dbReference>
<reference evidence="2 3" key="1">
    <citation type="submission" date="2015-12" db="EMBL/GenBank/DDBJ databases">
        <authorList>
            <person name="Shamseldin A."/>
            <person name="Moawad H."/>
            <person name="Abd El-Rahim W.M."/>
            <person name="Sadowsky M.J."/>
        </authorList>
    </citation>
    <scope>NUCLEOTIDE SEQUENCE [LARGE SCALE GENOMIC DNA]</scope>
    <source>
        <strain evidence="2 3">WF1</strain>
    </source>
</reference>
<dbReference type="Pfam" id="PF03929">
    <property type="entry name" value="PepSY_TM"/>
    <property type="match status" value="1"/>
</dbReference>
<feature type="transmembrane region" description="Helical" evidence="1">
    <location>
        <begin position="27"/>
        <end position="56"/>
    </location>
</feature>
<accession>A0A1V8M4I1</accession>
<organism evidence="2 3">
    <name type="scientific">Methyloprofundus sedimenti</name>
    <dbReference type="NCBI Taxonomy" id="1420851"/>
    <lineage>
        <taxon>Bacteria</taxon>
        <taxon>Pseudomonadati</taxon>
        <taxon>Pseudomonadota</taxon>
        <taxon>Gammaproteobacteria</taxon>
        <taxon>Methylococcales</taxon>
        <taxon>Methylococcaceae</taxon>
        <taxon>Methyloprofundus</taxon>
    </lineage>
</organism>
<evidence type="ECO:0000313" key="2">
    <source>
        <dbReference type="EMBL" id="OQK16461.1"/>
    </source>
</evidence>
<comment type="caution">
    <text evidence="2">The sequence shown here is derived from an EMBL/GenBank/DDBJ whole genome shotgun (WGS) entry which is preliminary data.</text>
</comment>
<name>A0A1V8M4I1_9GAMM</name>
<feature type="transmembrane region" description="Helical" evidence="1">
    <location>
        <begin position="174"/>
        <end position="197"/>
    </location>
</feature>
<dbReference type="PANTHER" id="PTHR34219">
    <property type="entry name" value="IRON-REGULATED INNER MEMBRANE PROTEIN-RELATED"/>
    <property type="match status" value="1"/>
</dbReference>
<protein>
    <recommendedName>
        <fullName evidence="4">Peptidase</fullName>
    </recommendedName>
</protein>
<gene>
    <name evidence="2" type="ORF">AU255_00705</name>
</gene>
<feature type="transmembrane region" description="Helical" evidence="1">
    <location>
        <begin position="218"/>
        <end position="239"/>
    </location>
</feature>
<proteinExistence type="predicted"/>
<sequence length="404" mass="45483">MSHTNNTAIKPLKKNTSLLRLKARRKLWLNVHLWLGLTAGAALLLIGLTGSILVFWQEIDAWLNPQLLQVEVPDTKVYLSPVILAETSKSMLPEQAEISWIEFPNHSHESLVLNYSMPSLSVSGEMDEWKLYIDPFSAQIKGTRLWYPADYFSGMDFIPLIFKLHYALLMKTNGMVFVGIIAVILIISVLTGLILWWPLTHKWHQALTIKFKASKERLIFDLHKTAGFYGAIVLLAVLMSGVSMNLPEQFTNVIGVFSPLSSVQQKSAKENTLEAVISWGDAAEIVDKNYPEGRISNLSPPQNEMAGYQVCKKGILSLNRFVSTRCVFVGQYSGEILSVNDQKTGSAGDVFLKWQWPLHSGQAFGWAGRILVFLTGINCVVLYVTGVIRWCQKRRVKRALKKIY</sequence>